<feature type="non-terminal residue" evidence="3">
    <location>
        <position position="85"/>
    </location>
</feature>
<feature type="chain" id="PRO_5021460803" evidence="2">
    <location>
        <begin position="29"/>
        <end position="85"/>
    </location>
</feature>
<gene>
    <name evidence="3" type="ORF">AVEN_156398_1</name>
</gene>
<dbReference type="Proteomes" id="UP000499080">
    <property type="component" value="Unassembled WGS sequence"/>
</dbReference>
<feature type="region of interest" description="Disordered" evidence="1">
    <location>
        <begin position="64"/>
        <end position="85"/>
    </location>
</feature>
<feature type="region of interest" description="Disordered" evidence="1">
    <location>
        <begin position="33"/>
        <end position="52"/>
    </location>
</feature>
<reference evidence="3 4" key="1">
    <citation type="journal article" date="2019" name="Sci. Rep.">
        <title>Orb-weaving spider Araneus ventricosus genome elucidates the spidroin gene catalogue.</title>
        <authorList>
            <person name="Kono N."/>
            <person name="Nakamura H."/>
            <person name="Ohtoshi R."/>
            <person name="Moran D.A.P."/>
            <person name="Shinohara A."/>
            <person name="Yoshida Y."/>
            <person name="Fujiwara M."/>
            <person name="Mori M."/>
            <person name="Tomita M."/>
            <person name="Arakawa K."/>
        </authorList>
    </citation>
    <scope>NUCLEOTIDE SEQUENCE [LARGE SCALE GENOMIC DNA]</scope>
</reference>
<keyword evidence="4" id="KW-1185">Reference proteome</keyword>
<dbReference type="AlphaFoldDB" id="A0A4Y2BCZ3"/>
<comment type="caution">
    <text evidence="3">The sequence shown here is derived from an EMBL/GenBank/DDBJ whole genome shotgun (WGS) entry which is preliminary data.</text>
</comment>
<protein>
    <submittedName>
        <fullName evidence="3">Uncharacterized protein</fullName>
    </submittedName>
</protein>
<evidence type="ECO:0000313" key="3">
    <source>
        <dbReference type="EMBL" id="GBL90141.1"/>
    </source>
</evidence>
<name>A0A4Y2BCZ3_ARAVE</name>
<dbReference type="EMBL" id="BGPR01159430">
    <property type="protein sequence ID" value="GBL90141.1"/>
    <property type="molecule type" value="Genomic_DNA"/>
</dbReference>
<proteinExistence type="predicted"/>
<evidence type="ECO:0000313" key="4">
    <source>
        <dbReference type="Proteomes" id="UP000499080"/>
    </source>
</evidence>
<evidence type="ECO:0000256" key="2">
    <source>
        <dbReference type="SAM" id="SignalP"/>
    </source>
</evidence>
<accession>A0A4Y2BCZ3</accession>
<sequence length="85" mass="9037">MAPSSLSLWIPAMALLTQLGCKAGTAIGEELPHKHEVDSAPPSPKGQTAQAEIPNASLRIQKEERNEIWSSAGGCSRTSKSKLLK</sequence>
<keyword evidence="2" id="KW-0732">Signal</keyword>
<organism evidence="3 4">
    <name type="scientific">Araneus ventricosus</name>
    <name type="common">Orbweaver spider</name>
    <name type="synonym">Epeira ventricosa</name>
    <dbReference type="NCBI Taxonomy" id="182803"/>
    <lineage>
        <taxon>Eukaryota</taxon>
        <taxon>Metazoa</taxon>
        <taxon>Ecdysozoa</taxon>
        <taxon>Arthropoda</taxon>
        <taxon>Chelicerata</taxon>
        <taxon>Arachnida</taxon>
        <taxon>Araneae</taxon>
        <taxon>Araneomorphae</taxon>
        <taxon>Entelegynae</taxon>
        <taxon>Araneoidea</taxon>
        <taxon>Araneidae</taxon>
        <taxon>Araneus</taxon>
    </lineage>
</organism>
<evidence type="ECO:0000256" key="1">
    <source>
        <dbReference type="SAM" id="MobiDB-lite"/>
    </source>
</evidence>
<feature type="signal peptide" evidence="2">
    <location>
        <begin position="1"/>
        <end position="28"/>
    </location>
</feature>